<feature type="compositionally biased region" description="Basic residues" evidence="1">
    <location>
        <begin position="1"/>
        <end position="10"/>
    </location>
</feature>
<feature type="region of interest" description="Disordered" evidence="1">
    <location>
        <begin position="1"/>
        <end position="48"/>
    </location>
</feature>
<keyword evidence="4" id="KW-1185">Reference proteome</keyword>
<feature type="transmembrane region" description="Helical" evidence="2">
    <location>
        <begin position="295"/>
        <end position="316"/>
    </location>
</feature>
<dbReference type="EMBL" id="CAJVCH010571654">
    <property type="protein sequence ID" value="CAG7838162.1"/>
    <property type="molecule type" value="Genomic_DNA"/>
</dbReference>
<dbReference type="AlphaFoldDB" id="A0A8J2LX07"/>
<feature type="transmembrane region" description="Helical" evidence="2">
    <location>
        <begin position="150"/>
        <end position="170"/>
    </location>
</feature>
<feature type="compositionally biased region" description="Polar residues" evidence="1">
    <location>
        <begin position="73"/>
        <end position="106"/>
    </location>
</feature>
<feature type="compositionally biased region" description="Basic residues" evidence="1">
    <location>
        <begin position="17"/>
        <end position="42"/>
    </location>
</feature>
<name>A0A8J2LX07_9HEXA</name>
<dbReference type="Proteomes" id="UP000708208">
    <property type="component" value="Unassembled WGS sequence"/>
</dbReference>
<feature type="region of interest" description="Disordered" evidence="1">
    <location>
        <begin position="73"/>
        <end position="116"/>
    </location>
</feature>
<protein>
    <submittedName>
        <fullName evidence="3">Uncharacterized protein</fullName>
    </submittedName>
</protein>
<evidence type="ECO:0000313" key="4">
    <source>
        <dbReference type="Proteomes" id="UP000708208"/>
    </source>
</evidence>
<keyword evidence="2" id="KW-1133">Transmembrane helix</keyword>
<proteinExistence type="predicted"/>
<comment type="caution">
    <text evidence="3">The sequence shown here is derived from an EMBL/GenBank/DDBJ whole genome shotgun (WGS) entry which is preliminary data.</text>
</comment>
<keyword evidence="2" id="KW-0812">Transmembrane</keyword>
<reference evidence="3" key="1">
    <citation type="submission" date="2021-06" db="EMBL/GenBank/DDBJ databases">
        <authorList>
            <person name="Hodson N. C."/>
            <person name="Mongue J. A."/>
            <person name="Jaron S. K."/>
        </authorList>
    </citation>
    <scope>NUCLEOTIDE SEQUENCE</scope>
</reference>
<accession>A0A8J2LX07</accession>
<keyword evidence="2" id="KW-0472">Membrane</keyword>
<evidence type="ECO:0000256" key="1">
    <source>
        <dbReference type="SAM" id="MobiDB-lite"/>
    </source>
</evidence>
<sequence length="342" mass="37962">MGKRSKRSSKRSGGGVQKKKKKDKKSAKSSRKKKGKPKKGKSRSPGSLASEALAAISSFISLKTQAIAEAITQSDTESNTQSNTLSKSNVSSHPSEAPHSQLSVQDKNPHPPPKKGQSCFHLQQRFLYDGRKNALVCNPCFCCCCSGCNLQINCLVIGMIMIIIGIIGIWNSGYYMPQSCTSYLKYSVMCDQYEADGHSKSTIGAYRVVFIMSFIFGAICCLAAGVTLIVAILSNLAVVAFIAAIILLVTIIPVITYHVSYIVYVDKWPNLITYNLNFQNQQDTDSWQTEHFRGAVFFVILLPFLILYFAFCAFQFHKQLNVEVHSLPHRKPWKRPTVTTIV</sequence>
<gene>
    <name evidence="3" type="ORF">AFUS01_LOCUS47157</name>
</gene>
<organism evidence="3 4">
    <name type="scientific">Allacma fusca</name>
    <dbReference type="NCBI Taxonomy" id="39272"/>
    <lineage>
        <taxon>Eukaryota</taxon>
        <taxon>Metazoa</taxon>
        <taxon>Ecdysozoa</taxon>
        <taxon>Arthropoda</taxon>
        <taxon>Hexapoda</taxon>
        <taxon>Collembola</taxon>
        <taxon>Symphypleona</taxon>
        <taxon>Sminthuridae</taxon>
        <taxon>Allacma</taxon>
    </lineage>
</organism>
<feature type="transmembrane region" description="Helical" evidence="2">
    <location>
        <begin position="208"/>
        <end position="233"/>
    </location>
</feature>
<evidence type="ECO:0000256" key="2">
    <source>
        <dbReference type="SAM" id="Phobius"/>
    </source>
</evidence>
<feature type="transmembrane region" description="Helical" evidence="2">
    <location>
        <begin position="239"/>
        <end position="264"/>
    </location>
</feature>
<evidence type="ECO:0000313" key="3">
    <source>
        <dbReference type="EMBL" id="CAG7838162.1"/>
    </source>
</evidence>